<evidence type="ECO:0000256" key="2">
    <source>
        <dbReference type="ARBA" id="ARBA00022576"/>
    </source>
</evidence>
<dbReference type="Gene3D" id="3.40.640.10">
    <property type="entry name" value="Type I PLP-dependent aspartate aminotransferase-like (Major domain)"/>
    <property type="match status" value="1"/>
</dbReference>
<dbReference type="RefSeq" id="WP_220648368.1">
    <property type="nucleotide sequence ID" value="NZ_CP080647.1"/>
</dbReference>
<dbReference type="Proteomes" id="UP000827138">
    <property type="component" value="Chromosome"/>
</dbReference>
<accession>A0ABX8XUT7</accession>
<protein>
    <recommendedName>
        <fullName evidence="5">Aminotransferase</fullName>
        <ecNumber evidence="5">2.6.1.-</ecNumber>
    </recommendedName>
</protein>
<evidence type="ECO:0000313" key="8">
    <source>
        <dbReference type="Proteomes" id="UP000827138"/>
    </source>
</evidence>
<dbReference type="PANTHER" id="PTHR43807">
    <property type="entry name" value="FI04487P"/>
    <property type="match status" value="1"/>
</dbReference>
<sequence>MTTVPAPTDARPRGAARVGALPAGSLAQLLHLGREMGALDLAGGVPGTPRPPRAVLDAAAEQLLRGDNQYEDTSGNLLLREQIAGTLPGRPDPRTEVTITTGASEALSVAMLATIDPGDEVVLLEPFYENFLAALALAGGVPRYVGLRAPDWRWDPQELEAAFGPRTRAVVVNSPANPTGRTLTRPELEELAALCEKWNVTLISDEVYAPFVYDGRRHVSAADIPALRDRSIVIGSLSKAYALSGWRIGHTRAHPRITERLRAVHLATSFSASGPLQRAVAASGVLQDVSWRPAAELARMRDRMVALFTAAGLPCRAPEGGCYVMADIRGITDEDCETFVRRLATRRRVLVVPGRCFFRDHTADSGHVRIAFNKSTDVLQEAERRLADGL</sequence>
<dbReference type="InterPro" id="IPR004838">
    <property type="entry name" value="NHTrfase_class1_PyrdxlP-BS"/>
</dbReference>
<evidence type="ECO:0000256" key="3">
    <source>
        <dbReference type="ARBA" id="ARBA00022679"/>
    </source>
</evidence>
<keyword evidence="8" id="KW-1185">Reference proteome</keyword>
<dbReference type="PRINTS" id="PR00753">
    <property type="entry name" value="ACCSYNTHASE"/>
</dbReference>
<dbReference type="InterPro" id="IPR004839">
    <property type="entry name" value="Aminotransferase_I/II_large"/>
</dbReference>
<reference evidence="7 8" key="1">
    <citation type="submission" date="2021-08" db="EMBL/GenBank/DDBJ databases">
        <authorList>
            <person name="Ping M."/>
        </authorList>
    </citation>
    <scope>NUCLEOTIDE SEQUENCE [LARGE SCALE GENOMIC DNA]</scope>
    <source>
        <strain evidence="7 8">MG28</strain>
    </source>
</reference>
<dbReference type="PROSITE" id="PS00105">
    <property type="entry name" value="AA_TRANSFER_CLASS_1"/>
    <property type="match status" value="1"/>
</dbReference>
<keyword evidence="3 5" id="KW-0808">Transferase</keyword>
<evidence type="ECO:0000313" key="7">
    <source>
        <dbReference type="EMBL" id="QYX79584.1"/>
    </source>
</evidence>
<dbReference type="Pfam" id="PF00155">
    <property type="entry name" value="Aminotran_1_2"/>
    <property type="match status" value="1"/>
</dbReference>
<name>A0ABX8XUT7_9ACTN</name>
<proteinExistence type="inferred from homology"/>
<feature type="domain" description="Aminotransferase class I/classII large" evidence="6">
    <location>
        <begin position="51"/>
        <end position="385"/>
    </location>
</feature>
<comment type="similarity">
    <text evidence="5">Belongs to the class-I pyridoxal-phosphate-dependent aminotransferase family.</text>
</comment>
<keyword evidence="4" id="KW-0663">Pyridoxal phosphate</keyword>
<dbReference type="EC" id="2.6.1.-" evidence="5"/>
<comment type="cofactor">
    <cofactor evidence="1 5">
        <name>pyridoxal 5'-phosphate</name>
        <dbReference type="ChEBI" id="CHEBI:597326"/>
    </cofactor>
</comment>
<dbReference type="InterPro" id="IPR015422">
    <property type="entry name" value="PyrdxlP-dep_Trfase_small"/>
</dbReference>
<gene>
    <name evidence="7" type="ORF">K1J60_26430</name>
</gene>
<dbReference type="Gene3D" id="3.90.1150.10">
    <property type="entry name" value="Aspartate Aminotransferase, domain 1"/>
    <property type="match status" value="1"/>
</dbReference>
<dbReference type="CDD" id="cd00609">
    <property type="entry name" value="AAT_like"/>
    <property type="match status" value="1"/>
</dbReference>
<dbReference type="GO" id="GO:0008483">
    <property type="term" value="F:transaminase activity"/>
    <property type="evidence" value="ECO:0007669"/>
    <property type="project" value="UniProtKB-KW"/>
</dbReference>
<keyword evidence="2 5" id="KW-0032">Aminotransferase</keyword>
<evidence type="ECO:0000259" key="6">
    <source>
        <dbReference type="Pfam" id="PF00155"/>
    </source>
</evidence>
<organism evidence="7 8">
    <name type="scientific">Streptomyces akebiae</name>
    <dbReference type="NCBI Taxonomy" id="2865673"/>
    <lineage>
        <taxon>Bacteria</taxon>
        <taxon>Bacillati</taxon>
        <taxon>Actinomycetota</taxon>
        <taxon>Actinomycetes</taxon>
        <taxon>Kitasatosporales</taxon>
        <taxon>Streptomycetaceae</taxon>
        <taxon>Streptomyces</taxon>
    </lineage>
</organism>
<dbReference type="SUPFAM" id="SSF53383">
    <property type="entry name" value="PLP-dependent transferases"/>
    <property type="match status" value="1"/>
</dbReference>
<dbReference type="InterPro" id="IPR015421">
    <property type="entry name" value="PyrdxlP-dep_Trfase_major"/>
</dbReference>
<evidence type="ECO:0000256" key="4">
    <source>
        <dbReference type="ARBA" id="ARBA00022898"/>
    </source>
</evidence>
<dbReference type="InterPro" id="IPR015424">
    <property type="entry name" value="PyrdxlP-dep_Trfase"/>
</dbReference>
<evidence type="ECO:0000256" key="1">
    <source>
        <dbReference type="ARBA" id="ARBA00001933"/>
    </source>
</evidence>
<dbReference type="PANTHER" id="PTHR43807:SF20">
    <property type="entry name" value="FI04487P"/>
    <property type="match status" value="1"/>
</dbReference>
<dbReference type="EMBL" id="CP080647">
    <property type="protein sequence ID" value="QYX79584.1"/>
    <property type="molecule type" value="Genomic_DNA"/>
</dbReference>
<dbReference type="InterPro" id="IPR051326">
    <property type="entry name" value="Kynurenine-oxoglutarate_AT"/>
</dbReference>
<evidence type="ECO:0000256" key="5">
    <source>
        <dbReference type="RuleBase" id="RU000481"/>
    </source>
</evidence>